<comment type="function">
    <text evidence="2">Involved in regulation of actin and microtubule organization. Part of a WAVE complex that activates the Arp2/3 complex.</text>
</comment>
<feature type="region of interest" description="Disordered" evidence="3">
    <location>
        <begin position="263"/>
        <end position="337"/>
    </location>
</feature>
<reference evidence="4 5" key="1">
    <citation type="journal article" date="2013" name="Genome Biol.">
        <title>The genome sequence of the most widely cultivated cacao type and its use to identify candidate genes regulating pod color.</title>
        <authorList>
            <person name="Motamayor J.C."/>
            <person name="Mockaitis K."/>
            <person name="Schmutz J."/>
            <person name="Haiminen N."/>
            <person name="Iii D.L."/>
            <person name="Cornejo O."/>
            <person name="Findley S.D."/>
            <person name="Zheng P."/>
            <person name="Utro F."/>
            <person name="Royaert S."/>
            <person name="Saski C."/>
            <person name="Jenkins J."/>
            <person name="Podicheti R."/>
            <person name="Zhao M."/>
            <person name="Scheffler B.E."/>
            <person name="Stack J.C."/>
            <person name="Feltus F.A."/>
            <person name="Mustiga G.M."/>
            <person name="Amores F."/>
            <person name="Phillips W."/>
            <person name="Marelli J.P."/>
            <person name="May G.D."/>
            <person name="Shapiro H."/>
            <person name="Ma J."/>
            <person name="Bustamante C.D."/>
            <person name="Schnell R.J."/>
            <person name="Main D."/>
            <person name="Gilbert D."/>
            <person name="Parida L."/>
            <person name="Kuhn D.N."/>
        </authorList>
    </citation>
    <scope>NUCLEOTIDE SEQUENCE [LARGE SCALE GENOMIC DNA]</scope>
    <source>
        <strain evidence="5">cv. Matina 1-6</strain>
    </source>
</reference>
<dbReference type="Gramene" id="EOY25089">
    <property type="protein sequence ID" value="EOY25089"/>
    <property type="gene ID" value="TCM_016509"/>
</dbReference>
<dbReference type="STRING" id="3641.A0A061GDG8"/>
<evidence type="ECO:0000256" key="3">
    <source>
        <dbReference type="SAM" id="MobiDB-lite"/>
    </source>
</evidence>
<evidence type="ECO:0000256" key="1">
    <source>
        <dbReference type="ARBA" id="ARBA00010020"/>
    </source>
</evidence>
<keyword evidence="5" id="KW-1185">Reference proteome</keyword>
<dbReference type="InterPro" id="IPR028457">
    <property type="entry name" value="ABI"/>
</dbReference>
<name>A0A061GDG8_THECC</name>
<dbReference type="AlphaFoldDB" id="A0A061GDG8"/>
<dbReference type="PANTHER" id="PTHR10460:SF31">
    <property type="entry name" value="PROTEIN ABIL2-LIKE"/>
    <property type="match status" value="1"/>
</dbReference>
<feature type="compositionally biased region" description="Polar residues" evidence="3">
    <location>
        <begin position="268"/>
        <end position="283"/>
    </location>
</feature>
<organism evidence="4 5">
    <name type="scientific">Theobroma cacao</name>
    <name type="common">Cacao</name>
    <name type="synonym">Cocoa</name>
    <dbReference type="NCBI Taxonomy" id="3641"/>
    <lineage>
        <taxon>Eukaryota</taxon>
        <taxon>Viridiplantae</taxon>
        <taxon>Streptophyta</taxon>
        <taxon>Embryophyta</taxon>
        <taxon>Tracheophyta</taxon>
        <taxon>Spermatophyta</taxon>
        <taxon>Magnoliopsida</taxon>
        <taxon>eudicotyledons</taxon>
        <taxon>Gunneridae</taxon>
        <taxon>Pentapetalae</taxon>
        <taxon>rosids</taxon>
        <taxon>malvids</taxon>
        <taxon>Malvales</taxon>
        <taxon>Malvaceae</taxon>
        <taxon>Byttnerioideae</taxon>
        <taxon>Theobroma</taxon>
    </lineage>
</organism>
<feature type="compositionally biased region" description="Polar residues" evidence="3">
    <location>
        <begin position="293"/>
        <end position="302"/>
    </location>
</feature>
<proteinExistence type="inferred from homology"/>
<dbReference type="InParanoid" id="A0A061GDG8"/>
<dbReference type="OMA" id="MSINPER"/>
<evidence type="ECO:0000313" key="5">
    <source>
        <dbReference type="Proteomes" id="UP000026915"/>
    </source>
</evidence>
<gene>
    <name evidence="4" type="ORF">TCM_016509</name>
</gene>
<comment type="similarity">
    <text evidence="1">Belongs to the ABI family.</text>
</comment>
<dbReference type="HOGENOM" id="CLU_054853_1_0_1"/>
<dbReference type="PANTHER" id="PTHR10460">
    <property type="entry name" value="ABL INTERACTOR FAMILY MEMBER"/>
    <property type="match status" value="1"/>
</dbReference>
<dbReference type="Gene3D" id="6.10.140.1620">
    <property type="match status" value="1"/>
</dbReference>
<evidence type="ECO:0000256" key="2">
    <source>
        <dbReference type="ARBA" id="ARBA00025223"/>
    </source>
</evidence>
<feature type="compositionally biased region" description="Basic and acidic residues" evidence="3">
    <location>
        <begin position="324"/>
        <end position="333"/>
    </location>
</feature>
<sequence>MRRFHGRSRLCLPSTTSKICINELHRKRGDLEREDLEFAVPFFLRTRENQVSTLEENMTSTTSVSVPQESSHRDELLMQQSLLFSDTLKDLKSLRKQLYSAAEHFELAYSKEEQKQIVEETLKDYAIKALVNTVDHLGSVAYKVNNFWDEKMGGICGMQLRLSCLEQRLRTCQEFVSLGGISQQSLVLEASEHHKRYIFPVEDTLNDFAQTSLKSHPTSMCARLDLHQFKKMGIQAIAAETPSECIGDEFFVLRSPQPLSRQRPLLFTSKSMNQRAENPSTSPRYFPLPRSGSLMQRSTSPNHRNDKRRYPSEPRRTISSSTLGERERAKDMEQYSSKSKRLFKAMLSLRKPKKDATLYKFLDEN</sequence>
<dbReference type="Proteomes" id="UP000026915">
    <property type="component" value="Chromosome 3"/>
</dbReference>
<accession>A0A061GDG8</accession>
<dbReference type="eggNOG" id="ENOG502R3IQ">
    <property type="taxonomic scope" value="Eukaryota"/>
</dbReference>
<protein>
    <submittedName>
        <fullName evidence="4">ABL interactor-like protein 2, putative</fullName>
    </submittedName>
</protein>
<dbReference type="EMBL" id="CM001881">
    <property type="protein sequence ID" value="EOY25089.1"/>
    <property type="molecule type" value="Genomic_DNA"/>
</dbReference>
<evidence type="ECO:0000313" key="4">
    <source>
        <dbReference type="EMBL" id="EOY25089.1"/>
    </source>
</evidence>